<evidence type="ECO:0000313" key="5">
    <source>
        <dbReference type="Proteomes" id="UP000886595"/>
    </source>
</evidence>
<evidence type="ECO:0000256" key="1">
    <source>
        <dbReference type="ARBA" id="ARBA00022737"/>
    </source>
</evidence>
<dbReference type="InterPro" id="IPR015679">
    <property type="entry name" value="PLipase_D_fam"/>
</dbReference>
<comment type="caution">
    <text evidence="4">The sequence shown here is derived from an EMBL/GenBank/DDBJ whole genome shotgun (WGS) entry which is preliminary data.</text>
</comment>
<protein>
    <submittedName>
        <fullName evidence="4">Uncharacterized protein</fullName>
    </submittedName>
</protein>
<proteinExistence type="predicted"/>
<dbReference type="GO" id="GO:0009395">
    <property type="term" value="P:phospholipid catabolic process"/>
    <property type="evidence" value="ECO:0007669"/>
    <property type="project" value="TreeGrafter"/>
</dbReference>
<evidence type="ECO:0000313" key="4">
    <source>
        <dbReference type="EMBL" id="KAG2311935.1"/>
    </source>
</evidence>
<dbReference type="OrthoDB" id="14911at2759"/>
<dbReference type="AlphaFoldDB" id="A0A8X8AT52"/>
<dbReference type="PANTHER" id="PTHR18896:SF137">
    <property type="entry name" value="PHOSPHOLIPASE D ALPHA 4"/>
    <property type="match status" value="1"/>
</dbReference>
<name>A0A8X8AT52_BRACI</name>
<keyword evidence="2" id="KW-0443">Lipid metabolism</keyword>
<keyword evidence="5" id="KW-1185">Reference proteome</keyword>
<organism evidence="4 5">
    <name type="scientific">Brassica carinata</name>
    <name type="common">Ethiopian mustard</name>
    <name type="synonym">Abyssinian cabbage</name>
    <dbReference type="NCBI Taxonomy" id="52824"/>
    <lineage>
        <taxon>Eukaryota</taxon>
        <taxon>Viridiplantae</taxon>
        <taxon>Streptophyta</taxon>
        <taxon>Embryophyta</taxon>
        <taxon>Tracheophyta</taxon>
        <taxon>Spermatophyta</taxon>
        <taxon>Magnoliopsida</taxon>
        <taxon>eudicotyledons</taxon>
        <taxon>Gunneridae</taxon>
        <taxon>Pentapetalae</taxon>
        <taxon>rosids</taxon>
        <taxon>malvids</taxon>
        <taxon>Brassicales</taxon>
        <taxon>Brassicaceae</taxon>
        <taxon>Brassiceae</taxon>
        <taxon>Brassica</taxon>
    </lineage>
</organism>
<feature type="region of interest" description="Disordered" evidence="3">
    <location>
        <begin position="1"/>
        <end position="37"/>
    </location>
</feature>
<dbReference type="Proteomes" id="UP000886595">
    <property type="component" value="Unassembled WGS sequence"/>
</dbReference>
<reference evidence="4 5" key="1">
    <citation type="submission" date="2020-02" db="EMBL/GenBank/DDBJ databases">
        <authorList>
            <person name="Ma Q."/>
            <person name="Huang Y."/>
            <person name="Song X."/>
            <person name="Pei D."/>
        </authorList>
    </citation>
    <scope>NUCLEOTIDE SEQUENCE [LARGE SCALE GENOMIC DNA]</scope>
    <source>
        <strain evidence="4">Sxm20200214</strain>
        <tissue evidence="4">Leaf</tissue>
    </source>
</reference>
<dbReference type="GO" id="GO:0004630">
    <property type="term" value="F:phospholipase D activity"/>
    <property type="evidence" value="ECO:0007669"/>
    <property type="project" value="TreeGrafter"/>
</dbReference>
<evidence type="ECO:0000256" key="3">
    <source>
        <dbReference type="SAM" id="MobiDB-lite"/>
    </source>
</evidence>
<evidence type="ECO:0000256" key="2">
    <source>
        <dbReference type="ARBA" id="ARBA00023098"/>
    </source>
</evidence>
<accession>A0A8X8AT52</accession>
<dbReference type="GO" id="GO:0005886">
    <property type="term" value="C:plasma membrane"/>
    <property type="evidence" value="ECO:0007669"/>
    <property type="project" value="TreeGrafter"/>
</dbReference>
<dbReference type="PANTHER" id="PTHR18896">
    <property type="entry name" value="PHOSPHOLIPASE D"/>
    <property type="match status" value="1"/>
</dbReference>
<gene>
    <name evidence="4" type="ORF">Bca52824_023492</name>
</gene>
<dbReference type="EMBL" id="JAAMPC010000005">
    <property type="protein sequence ID" value="KAG2311935.1"/>
    <property type="molecule type" value="Genomic_DNA"/>
</dbReference>
<feature type="region of interest" description="Disordered" evidence="3">
    <location>
        <begin position="46"/>
        <end position="65"/>
    </location>
</feature>
<feature type="compositionally biased region" description="Basic and acidic residues" evidence="3">
    <location>
        <begin position="1"/>
        <end position="20"/>
    </location>
</feature>
<keyword evidence="1" id="KW-0677">Repeat</keyword>
<sequence>MALRRLSAEVRDIEDSDSGRSARGSQRHSSGKALLQGLPEQMLAEKFGYTIPRDSSDGSQSEEQPQLYENLTSLSRTGMVQNAQGEPFQGIKNASFPQRSNCRVVLYQDAHHKATFDPRVHDVPCNARNLWEDVYKAIDCARHLVYIAGWALNPNLVLVRDEETEIPHAVGVTIGELLKRESTRA</sequence>